<dbReference type="Gene3D" id="6.20.400.10">
    <property type="match status" value="1"/>
</dbReference>
<dbReference type="EC" id="1.2.4.4" evidence="3"/>
<evidence type="ECO:0000256" key="5">
    <source>
        <dbReference type="ARBA" id="ARBA00023128"/>
    </source>
</evidence>
<keyword evidence="5" id="KW-0496">Mitochondrion</keyword>
<evidence type="ECO:0000256" key="3">
    <source>
        <dbReference type="ARBA" id="ARBA00012277"/>
    </source>
</evidence>
<gene>
    <name evidence="8" type="ORF">ANCCAN_21679</name>
</gene>
<dbReference type="Pfam" id="PF16543">
    <property type="entry name" value="DFRP_C"/>
    <property type="match status" value="1"/>
</dbReference>
<evidence type="ECO:0000256" key="1">
    <source>
        <dbReference type="ARBA" id="ARBA00001964"/>
    </source>
</evidence>
<dbReference type="InterPro" id="IPR005475">
    <property type="entry name" value="Transketolase-like_Pyr-bd"/>
</dbReference>
<dbReference type="Pfam" id="PF02779">
    <property type="entry name" value="Transket_pyr"/>
    <property type="match status" value="1"/>
</dbReference>
<dbReference type="GO" id="GO:0005739">
    <property type="term" value="C:mitochondrion"/>
    <property type="evidence" value="ECO:0007669"/>
    <property type="project" value="UniProtKB-SubCell"/>
</dbReference>
<dbReference type="AlphaFoldDB" id="A0A368FKD5"/>
<dbReference type="InterPro" id="IPR032378">
    <property type="entry name" value="ZC3H15/TMA46_C"/>
</dbReference>
<dbReference type="Proteomes" id="UP000252519">
    <property type="component" value="Unassembled WGS sequence"/>
</dbReference>
<feature type="domain" description="Transketolase-like pyrimidine-binding" evidence="7">
    <location>
        <begin position="157"/>
        <end position="329"/>
    </location>
</feature>
<comment type="cofactor">
    <cofactor evidence="1">
        <name>thiamine diphosphate</name>
        <dbReference type="ChEBI" id="CHEBI:58937"/>
    </cofactor>
</comment>
<dbReference type="InterPro" id="IPR033248">
    <property type="entry name" value="Transketolase_C"/>
</dbReference>
<dbReference type="Gene3D" id="3.40.50.920">
    <property type="match status" value="1"/>
</dbReference>
<protein>
    <recommendedName>
        <fullName evidence="3">3-methyl-2-oxobutanoate dehydrogenase (2-methylpropanoyl-transferring)</fullName>
        <ecNumber evidence="3">1.2.4.4</ecNumber>
    </recommendedName>
</protein>
<name>A0A368FKD5_ANCCA</name>
<dbReference type="InterPro" id="IPR029061">
    <property type="entry name" value="THDP-binding"/>
</dbReference>
<dbReference type="STRING" id="29170.A0A368FKD5"/>
<dbReference type="Gene3D" id="3.40.50.970">
    <property type="match status" value="1"/>
</dbReference>
<dbReference type="SUPFAM" id="SSF52922">
    <property type="entry name" value="TK C-terminal domain-like"/>
    <property type="match status" value="1"/>
</dbReference>
<comment type="catalytic activity">
    <reaction evidence="6">
        <text>N(6)-[(R)-lipoyl]-L-lysyl-[protein] + 3-methyl-2-oxobutanoate + H(+) = N(6)-[(R)-S(8)-2-methylpropanoyldihydrolipoyl]-L-lysyl-[protein] + CO2</text>
        <dbReference type="Rhea" id="RHEA:13457"/>
        <dbReference type="Rhea" id="RHEA-COMP:10474"/>
        <dbReference type="Rhea" id="RHEA-COMP:10497"/>
        <dbReference type="ChEBI" id="CHEBI:11851"/>
        <dbReference type="ChEBI" id="CHEBI:15378"/>
        <dbReference type="ChEBI" id="CHEBI:16526"/>
        <dbReference type="ChEBI" id="CHEBI:83099"/>
        <dbReference type="ChEBI" id="CHEBI:83142"/>
        <dbReference type="EC" id="1.2.4.4"/>
    </reaction>
    <physiologicalReaction direction="left-to-right" evidence="6">
        <dbReference type="Rhea" id="RHEA:13458"/>
    </physiologicalReaction>
</comment>
<comment type="caution">
    <text evidence="8">The sequence shown here is derived from an EMBL/GenBank/DDBJ whole genome shotgun (WGS) entry which is preliminary data.</text>
</comment>
<dbReference type="PANTHER" id="PTHR42980:SF1">
    <property type="entry name" value="2-OXOISOVALERATE DEHYDROGENASE SUBUNIT BETA, MITOCHONDRIAL"/>
    <property type="match status" value="1"/>
</dbReference>
<keyword evidence="9" id="KW-1185">Reference proteome</keyword>
<evidence type="ECO:0000313" key="9">
    <source>
        <dbReference type="Proteomes" id="UP000252519"/>
    </source>
</evidence>
<sequence>MWVPNYRSILDFFFQRAALQGKNLTKITLQSFVAWKKRKLREKKEKEAEEEKAKKDKIKAGKALGMSGRDLFTFNADACVDDEDAEDVEFEKEEVDPDEKVFEIDNDFFKFEGMDDDLDEETAPAGAGASVADGISQGVAAVAINEELFDVDEELEAMTSRTLTLALRNAPRLLQQSQRTAAHFTYMPSGVKPEVASGEERVFNTPLCEQGIVGFAIGAAVGGSTAIAEVQFGDYIFPAYDQLVNEAAKYRYRSGDMFNCGALTVRATYGAVGHGGLYHSQSPEANFTHTPGLKVVIPRGPVQAKGLLLSCIRDPNPCIFFEPKILYRLAAEDVPTGDYMLPLSQAEVVKEGSDLTIVAWATQVHVALEAAQIAKEQLGVNVEVIDLQTIVPWDEDTIVKSVDKTGRLIVTHEAPITSGFG</sequence>
<dbReference type="SMART" id="SM00861">
    <property type="entry name" value="Transket_pyr"/>
    <property type="match status" value="1"/>
</dbReference>
<organism evidence="8 9">
    <name type="scientific">Ancylostoma caninum</name>
    <name type="common">Dog hookworm</name>
    <dbReference type="NCBI Taxonomy" id="29170"/>
    <lineage>
        <taxon>Eukaryota</taxon>
        <taxon>Metazoa</taxon>
        <taxon>Ecdysozoa</taxon>
        <taxon>Nematoda</taxon>
        <taxon>Chromadorea</taxon>
        <taxon>Rhabditida</taxon>
        <taxon>Rhabditina</taxon>
        <taxon>Rhabditomorpha</taxon>
        <taxon>Strongyloidea</taxon>
        <taxon>Ancylostomatidae</taxon>
        <taxon>Ancylostomatinae</taxon>
        <taxon>Ancylostoma</taxon>
    </lineage>
</organism>
<evidence type="ECO:0000256" key="6">
    <source>
        <dbReference type="ARBA" id="ARBA00051764"/>
    </source>
</evidence>
<dbReference type="GO" id="GO:0007584">
    <property type="term" value="P:response to nutrient"/>
    <property type="evidence" value="ECO:0007669"/>
    <property type="project" value="TreeGrafter"/>
</dbReference>
<evidence type="ECO:0000256" key="2">
    <source>
        <dbReference type="ARBA" id="ARBA00004173"/>
    </source>
</evidence>
<dbReference type="GO" id="GO:0003863">
    <property type="term" value="F:branched-chain 2-oxo acid dehydrogenase activity"/>
    <property type="evidence" value="ECO:0007669"/>
    <property type="project" value="UniProtKB-EC"/>
</dbReference>
<dbReference type="InterPro" id="IPR009014">
    <property type="entry name" value="Transketo_C/PFOR_II"/>
</dbReference>
<dbReference type="OrthoDB" id="878at2759"/>
<proteinExistence type="predicted"/>
<dbReference type="SUPFAM" id="SSF52518">
    <property type="entry name" value="Thiamin diphosphate-binding fold (THDP-binding)"/>
    <property type="match status" value="1"/>
</dbReference>
<dbReference type="EMBL" id="JOJR01001076">
    <property type="protein sequence ID" value="RCN32522.1"/>
    <property type="molecule type" value="Genomic_DNA"/>
</dbReference>
<evidence type="ECO:0000256" key="4">
    <source>
        <dbReference type="ARBA" id="ARBA00023002"/>
    </source>
</evidence>
<dbReference type="PANTHER" id="PTHR42980">
    <property type="entry name" value="2-OXOISOVALERATE DEHYDROGENASE SUBUNIT BETA-RELATED"/>
    <property type="match status" value="1"/>
</dbReference>
<keyword evidence="4" id="KW-0560">Oxidoreductase</keyword>
<evidence type="ECO:0000313" key="8">
    <source>
        <dbReference type="EMBL" id="RCN32522.1"/>
    </source>
</evidence>
<dbReference type="GO" id="GO:0009083">
    <property type="term" value="P:branched-chain amino acid catabolic process"/>
    <property type="evidence" value="ECO:0007669"/>
    <property type="project" value="TreeGrafter"/>
</dbReference>
<accession>A0A368FKD5</accession>
<dbReference type="Pfam" id="PF02780">
    <property type="entry name" value="Transketolase_C"/>
    <property type="match status" value="1"/>
</dbReference>
<reference evidence="8 9" key="1">
    <citation type="submission" date="2014-10" db="EMBL/GenBank/DDBJ databases">
        <title>Draft genome of the hookworm Ancylostoma caninum.</title>
        <authorList>
            <person name="Mitreva M."/>
        </authorList>
    </citation>
    <scope>NUCLEOTIDE SEQUENCE [LARGE SCALE GENOMIC DNA]</scope>
    <source>
        <strain evidence="8 9">Baltimore</strain>
    </source>
</reference>
<evidence type="ECO:0000259" key="7">
    <source>
        <dbReference type="SMART" id="SM00861"/>
    </source>
</evidence>
<feature type="non-terminal residue" evidence="8">
    <location>
        <position position="421"/>
    </location>
</feature>
<dbReference type="FunFam" id="3.40.50.970:FF:000001">
    <property type="entry name" value="Pyruvate dehydrogenase E1 beta subunit"/>
    <property type="match status" value="1"/>
</dbReference>
<comment type="subcellular location">
    <subcellularLocation>
        <location evidence="2">Mitochondrion</location>
    </subcellularLocation>
</comment>